<proteinExistence type="predicted"/>
<accession>A0AAW2YZ17</accession>
<dbReference type="Proteomes" id="UP001431209">
    <property type="component" value="Unassembled WGS sequence"/>
</dbReference>
<sequence length="666" mass="76307">MNDMIIEREFSMEGYTGTPLEVPIEKQNQPLILEQKYRMTSLYNARLLIACCSPNSLTVHVFHCPITGGAQRNSDLSPIEISVDQHHIFVAKNDTDPITHIKFAHVSDPLQPTSVLVFFGKSSTVHRYSAVSTTIPLSRVFQQHLDQASSSPADQPATPTVVEQQNVLQRNLWTRMKSVTLTSHVPDATITAQECCESGDWLLVAMSDGTIKRISTETLETLSEVTCSVQESLQVDNNKKRRVDGELYVTSMAISPNYTCFCALMNDSTHVKMFVLPLKEENRYEHISHRFELNFLNHTDQWDLLIVLRKLLTKAQILEVCTCLERRRNEMNNNRPFYALKYERLFALLNRLAGGDRFYQMVNAQANIFIMCINDMSRHNQLFNIVSNFSTAKTVEELNRICEQKFDSLITQEHLIVTIPICNWTLMYVLDIYRNIKNYIPVAEKLFSTTTANLQLPPRYYYGIFQIKNKSTVEFIQNLVLLTCVCFTAYHQQSQHQQNQQIQTPLFSKEQAKKTFEFLLDLNRHSEQLLKDHHASPKSDVLNSRSNFDGLKNLMSKPSAQNMSNLQSSVDKGQMLDYLDLVPHFSGLLASEDDDVEIPTKSKNKKEAGLVRFDVVTRNEIRVNQSPHRVCRTCSRVSNLDVEGLSYRWAIACPMCAGYWCITKSK</sequence>
<reference evidence="1 2" key="1">
    <citation type="submission" date="2024-03" db="EMBL/GenBank/DDBJ databases">
        <title>The Acrasis kona genome and developmental transcriptomes reveal deep origins of eukaryotic multicellular pathways.</title>
        <authorList>
            <person name="Sheikh S."/>
            <person name="Fu C.-J."/>
            <person name="Brown M.W."/>
            <person name="Baldauf S.L."/>
        </authorList>
    </citation>
    <scope>NUCLEOTIDE SEQUENCE [LARGE SCALE GENOMIC DNA]</scope>
    <source>
        <strain evidence="1 2">ATCC MYA-3509</strain>
    </source>
</reference>
<keyword evidence="2" id="KW-1185">Reference proteome</keyword>
<dbReference type="InterPro" id="IPR036322">
    <property type="entry name" value="WD40_repeat_dom_sf"/>
</dbReference>
<dbReference type="SUPFAM" id="SSF50978">
    <property type="entry name" value="WD40 repeat-like"/>
    <property type="match status" value="1"/>
</dbReference>
<name>A0AAW2YZ17_9EUKA</name>
<protein>
    <submittedName>
        <fullName evidence="1">Mediator of RNA polymerase II transcription subunit 16</fullName>
    </submittedName>
</protein>
<dbReference type="EMBL" id="JAOPGA020000836">
    <property type="protein sequence ID" value="KAL0482248.1"/>
    <property type="molecule type" value="Genomic_DNA"/>
</dbReference>
<gene>
    <name evidence="1" type="ORF">AKO1_011134</name>
</gene>
<evidence type="ECO:0000313" key="2">
    <source>
        <dbReference type="Proteomes" id="UP001431209"/>
    </source>
</evidence>
<organism evidence="1 2">
    <name type="scientific">Acrasis kona</name>
    <dbReference type="NCBI Taxonomy" id="1008807"/>
    <lineage>
        <taxon>Eukaryota</taxon>
        <taxon>Discoba</taxon>
        <taxon>Heterolobosea</taxon>
        <taxon>Tetramitia</taxon>
        <taxon>Eutetramitia</taxon>
        <taxon>Acrasidae</taxon>
        <taxon>Acrasis</taxon>
    </lineage>
</organism>
<comment type="caution">
    <text evidence="1">The sequence shown here is derived from an EMBL/GenBank/DDBJ whole genome shotgun (WGS) entry which is preliminary data.</text>
</comment>
<dbReference type="AlphaFoldDB" id="A0AAW2YZ17"/>
<evidence type="ECO:0000313" key="1">
    <source>
        <dbReference type="EMBL" id="KAL0482248.1"/>
    </source>
</evidence>